<dbReference type="GeneID" id="7448798"/>
<gene>
    <name evidence="2" type="ORF">THAPSDRAFT_22304</name>
</gene>
<dbReference type="InParanoid" id="B8BZK7"/>
<feature type="region of interest" description="Disordered" evidence="1">
    <location>
        <begin position="1"/>
        <end position="20"/>
    </location>
</feature>
<feature type="compositionally biased region" description="Basic and acidic residues" evidence="1">
    <location>
        <begin position="191"/>
        <end position="205"/>
    </location>
</feature>
<feature type="region of interest" description="Disordered" evidence="1">
    <location>
        <begin position="350"/>
        <end position="391"/>
    </location>
</feature>
<dbReference type="KEGG" id="tps:THAPSDRAFT_22304"/>
<feature type="compositionally biased region" description="Basic residues" evidence="1">
    <location>
        <begin position="507"/>
        <end position="520"/>
    </location>
</feature>
<dbReference type="PaxDb" id="35128-Thaps22304"/>
<proteinExistence type="predicted"/>
<protein>
    <submittedName>
        <fullName evidence="2">Uncharacterized protein</fullName>
    </submittedName>
</protein>
<keyword evidence="3" id="KW-1185">Reference proteome</keyword>
<feature type="compositionally biased region" description="Polar residues" evidence="1">
    <location>
        <begin position="214"/>
        <end position="234"/>
    </location>
</feature>
<feature type="region of interest" description="Disordered" evidence="1">
    <location>
        <begin position="421"/>
        <end position="523"/>
    </location>
</feature>
<sequence>MKDDRYDSDSDDEVPPPPPHVKLLKGTFINTVFQYLDVDSRKRAASSSRFFRDSYIDTMKTFATPIVANSKVVIDGVIDINEASDDDDSVEVMEEILLFDSTNIKRNDVLAFPRGIHTPLSFLSSSSIHEEEKIDSAPSTNPQYVMGDGLLFVQANGNSESEMHAKVPLMPLEEEQPIKVAPSFASSIESSVHDDGEIPFDERSKGFAYPPPTSVYQSFSEHNNDASSTDSNNEIPEDALRKAKADYLGQFTDAAIFGDTPQVFSELMNEIIGSAKYAAKFVVTEKQRHSIDDEGPIKIGDSYYTHREALQKWKKARDKLEDPSQNIPPEKLKRKLERAAMEAAVLMAEGGRHDMYKKEKKQAKKESSASNESKYDVSGSPVVAKRGVATSSEESVLTIDELINRFSLFGVHPDYVDSDDEVREYEPLPSSSKSSKSSTDSTHSKTSSSEEGADLPLPRRPVRVTKEAKAVVSTDVSAKATKGAVPKKQDAQTPPTERVSANNTKSPKLRRNAASKKTRPVHVTPDKSLIDEESTVGNDGKFILSDSVLGQHFGLEVTSIKDTRKKDFESTLGSQYGTEVLFTPKKVVTARKPRTLTTHNMNIKPAPKVQAAKLVTSAPSATAGKKPKKSQFPLKLKFIKKSKA</sequence>
<name>B8BZK7_THAPS</name>
<reference evidence="2 3" key="1">
    <citation type="journal article" date="2004" name="Science">
        <title>The genome of the diatom Thalassiosira pseudonana: ecology, evolution, and metabolism.</title>
        <authorList>
            <person name="Armbrust E.V."/>
            <person name="Berges J.A."/>
            <person name="Bowler C."/>
            <person name="Green B.R."/>
            <person name="Martinez D."/>
            <person name="Putnam N.H."/>
            <person name="Zhou S."/>
            <person name="Allen A.E."/>
            <person name="Apt K.E."/>
            <person name="Bechner M."/>
            <person name="Brzezinski M.A."/>
            <person name="Chaal B.K."/>
            <person name="Chiovitti A."/>
            <person name="Davis A.K."/>
            <person name="Demarest M.S."/>
            <person name="Detter J.C."/>
            <person name="Glavina T."/>
            <person name="Goodstein D."/>
            <person name="Hadi M.Z."/>
            <person name="Hellsten U."/>
            <person name="Hildebrand M."/>
            <person name="Jenkins B.D."/>
            <person name="Jurka J."/>
            <person name="Kapitonov V.V."/>
            <person name="Kroger N."/>
            <person name="Lau W.W."/>
            <person name="Lane T.W."/>
            <person name="Larimer F.W."/>
            <person name="Lippmeier J.C."/>
            <person name="Lucas S."/>
            <person name="Medina M."/>
            <person name="Montsant A."/>
            <person name="Obornik M."/>
            <person name="Parker M.S."/>
            <person name="Palenik B."/>
            <person name="Pazour G.J."/>
            <person name="Richardson P.M."/>
            <person name="Rynearson T.A."/>
            <person name="Saito M.A."/>
            <person name="Schwartz D.C."/>
            <person name="Thamatrakoln K."/>
            <person name="Valentin K."/>
            <person name="Vardi A."/>
            <person name="Wilkerson F.P."/>
            <person name="Rokhsar D.S."/>
        </authorList>
    </citation>
    <scope>NUCLEOTIDE SEQUENCE [LARGE SCALE GENOMIC DNA]</scope>
    <source>
        <strain evidence="2 3">CCMP1335</strain>
    </source>
</reference>
<evidence type="ECO:0000313" key="3">
    <source>
        <dbReference type="Proteomes" id="UP000001449"/>
    </source>
</evidence>
<feature type="region of interest" description="Disordered" evidence="1">
    <location>
        <begin position="191"/>
        <end position="234"/>
    </location>
</feature>
<accession>B8BZK7</accession>
<reference evidence="2 3" key="2">
    <citation type="journal article" date="2008" name="Nature">
        <title>The Phaeodactylum genome reveals the evolutionary history of diatom genomes.</title>
        <authorList>
            <person name="Bowler C."/>
            <person name="Allen A.E."/>
            <person name="Badger J.H."/>
            <person name="Grimwood J."/>
            <person name="Jabbari K."/>
            <person name="Kuo A."/>
            <person name="Maheswari U."/>
            <person name="Martens C."/>
            <person name="Maumus F."/>
            <person name="Otillar R.P."/>
            <person name="Rayko E."/>
            <person name="Salamov A."/>
            <person name="Vandepoele K."/>
            <person name="Beszteri B."/>
            <person name="Gruber A."/>
            <person name="Heijde M."/>
            <person name="Katinka M."/>
            <person name="Mock T."/>
            <person name="Valentin K."/>
            <person name="Verret F."/>
            <person name="Berges J.A."/>
            <person name="Brownlee C."/>
            <person name="Cadoret J.P."/>
            <person name="Chiovitti A."/>
            <person name="Choi C.J."/>
            <person name="Coesel S."/>
            <person name="De Martino A."/>
            <person name="Detter J.C."/>
            <person name="Durkin C."/>
            <person name="Falciatore A."/>
            <person name="Fournet J."/>
            <person name="Haruta M."/>
            <person name="Huysman M.J."/>
            <person name="Jenkins B.D."/>
            <person name="Jiroutova K."/>
            <person name="Jorgensen R.E."/>
            <person name="Joubert Y."/>
            <person name="Kaplan A."/>
            <person name="Kroger N."/>
            <person name="Kroth P.G."/>
            <person name="La Roche J."/>
            <person name="Lindquist E."/>
            <person name="Lommer M."/>
            <person name="Martin-Jezequel V."/>
            <person name="Lopez P.J."/>
            <person name="Lucas S."/>
            <person name="Mangogna M."/>
            <person name="McGinnis K."/>
            <person name="Medlin L.K."/>
            <person name="Montsant A."/>
            <person name="Oudot-Le Secq M.P."/>
            <person name="Napoli C."/>
            <person name="Obornik M."/>
            <person name="Parker M.S."/>
            <person name="Petit J.L."/>
            <person name="Porcel B.M."/>
            <person name="Poulsen N."/>
            <person name="Robison M."/>
            <person name="Rychlewski L."/>
            <person name="Rynearson T.A."/>
            <person name="Schmutz J."/>
            <person name="Shapiro H."/>
            <person name="Siaut M."/>
            <person name="Stanley M."/>
            <person name="Sussman M.R."/>
            <person name="Taylor A.R."/>
            <person name="Vardi A."/>
            <person name="von Dassow P."/>
            <person name="Vyverman W."/>
            <person name="Willis A."/>
            <person name="Wyrwicz L.S."/>
            <person name="Rokhsar D.S."/>
            <person name="Weissenbach J."/>
            <person name="Armbrust E.V."/>
            <person name="Green B.R."/>
            <person name="Van de Peer Y."/>
            <person name="Grigoriev I.V."/>
        </authorList>
    </citation>
    <scope>NUCLEOTIDE SEQUENCE [LARGE SCALE GENOMIC DNA]</scope>
    <source>
        <strain evidence="2 3">CCMP1335</strain>
    </source>
</reference>
<dbReference type="AlphaFoldDB" id="B8BZK7"/>
<feature type="compositionally biased region" description="Low complexity" evidence="1">
    <location>
        <begin position="430"/>
        <end position="449"/>
    </location>
</feature>
<evidence type="ECO:0000256" key="1">
    <source>
        <dbReference type="SAM" id="MobiDB-lite"/>
    </source>
</evidence>
<evidence type="ECO:0000313" key="2">
    <source>
        <dbReference type="EMBL" id="EED93370.1"/>
    </source>
</evidence>
<dbReference type="RefSeq" id="XP_002289833.1">
    <property type="nucleotide sequence ID" value="XM_002289797.1"/>
</dbReference>
<feature type="compositionally biased region" description="Polar residues" evidence="1">
    <location>
        <begin position="491"/>
        <end position="506"/>
    </location>
</feature>
<dbReference type="Proteomes" id="UP000001449">
    <property type="component" value="Chromosome 4"/>
</dbReference>
<dbReference type="EMBL" id="CM000641">
    <property type="protein sequence ID" value="EED93370.1"/>
    <property type="molecule type" value="Genomic_DNA"/>
</dbReference>
<dbReference type="HOGENOM" id="CLU_425497_0_0_1"/>
<organism evidence="2 3">
    <name type="scientific">Thalassiosira pseudonana</name>
    <name type="common">Marine diatom</name>
    <name type="synonym">Cyclotella nana</name>
    <dbReference type="NCBI Taxonomy" id="35128"/>
    <lineage>
        <taxon>Eukaryota</taxon>
        <taxon>Sar</taxon>
        <taxon>Stramenopiles</taxon>
        <taxon>Ochrophyta</taxon>
        <taxon>Bacillariophyta</taxon>
        <taxon>Coscinodiscophyceae</taxon>
        <taxon>Thalassiosirophycidae</taxon>
        <taxon>Thalassiosirales</taxon>
        <taxon>Thalassiosiraceae</taxon>
        <taxon>Thalassiosira</taxon>
    </lineage>
</organism>
<dbReference type="eggNOG" id="ENOG502QZ60">
    <property type="taxonomic scope" value="Eukaryota"/>
</dbReference>